<evidence type="ECO:0000313" key="2">
    <source>
        <dbReference type="EMBL" id="EGY28292.1"/>
    </source>
</evidence>
<feature type="non-terminal residue" evidence="2">
    <location>
        <position position="1"/>
    </location>
</feature>
<dbReference type="Proteomes" id="UP000004116">
    <property type="component" value="Unassembled WGS sequence"/>
</dbReference>
<evidence type="ECO:0000313" key="3">
    <source>
        <dbReference type="Proteomes" id="UP000004116"/>
    </source>
</evidence>
<dbReference type="AlphaFoldDB" id="G2H149"/>
<reference evidence="2 3" key="1">
    <citation type="journal article" date="2012" name="Genome Res.">
        <title>Genomic basis of endosymbiont-conferred protection against an insect parasitoid.</title>
        <authorList>
            <person name="Hansen A.K."/>
            <person name="Vorburger C."/>
            <person name="Moran N.A."/>
        </authorList>
    </citation>
    <scope>NUCLEOTIDE SEQUENCE [LARGE SCALE GENOMIC DNA]</scope>
    <source>
        <strain evidence="3">R5.15</strain>
    </source>
</reference>
<organism evidence="2 3">
    <name type="scientific">Candidatus Regiella insecticola 5.15</name>
    <dbReference type="NCBI Taxonomy" id="1005043"/>
    <lineage>
        <taxon>Bacteria</taxon>
        <taxon>Pseudomonadati</taxon>
        <taxon>Pseudomonadota</taxon>
        <taxon>Gammaproteobacteria</taxon>
        <taxon>Enterobacterales</taxon>
        <taxon>Enterobacteriaceae</taxon>
        <taxon>aphid secondary symbionts</taxon>
        <taxon>Candidatus Regiella</taxon>
    </lineage>
</organism>
<comment type="caution">
    <text evidence="2">The sequence shown here is derived from an EMBL/GenBank/DDBJ whole genome shotgun (WGS) entry which is preliminary data.</text>
</comment>
<feature type="region of interest" description="Disordered" evidence="1">
    <location>
        <begin position="1"/>
        <end position="26"/>
    </location>
</feature>
<dbReference type="EMBL" id="AGCA01000422">
    <property type="protein sequence ID" value="EGY28292.1"/>
    <property type="molecule type" value="Genomic_DNA"/>
</dbReference>
<protein>
    <submittedName>
        <fullName evidence="2">Uncharacterized protein</fullName>
    </submittedName>
</protein>
<sequence>ELFRSKNLKIDGHTVEKPDESTGLAG</sequence>
<proteinExistence type="predicted"/>
<accession>G2H149</accession>
<evidence type="ECO:0000256" key="1">
    <source>
        <dbReference type="SAM" id="MobiDB-lite"/>
    </source>
</evidence>
<name>G2H149_9ENTR</name>
<gene>
    <name evidence="2" type="ORF">Rin_00017840</name>
</gene>
<feature type="compositionally biased region" description="Basic and acidic residues" evidence="1">
    <location>
        <begin position="1"/>
        <end position="20"/>
    </location>
</feature>
<keyword evidence="3" id="KW-1185">Reference proteome</keyword>